<protein>
    <recommendedName>
        <fullName evidence="6">ATPase AAA-type core domain-containing protein</fullName>
    </recommendedName>
</protein>
<dbReference type="InterPro" id="IPR027417">
    <property type="entry name" value="P-loop_NTPase"/>
</dbReference>
<dbReference type="VEuPathDB" id="PlasmoDB:PVVCY_0401220"/>
<feature type="compositionally biased region" description="Low complexity" evidence="1">
    <location>
        <begin position="532"/>
        <end position="548"/>
    </location>
</feature>
<evidence type="ECO:0000313" key="3">
    <source>
        <dbReference type="EMBL" id="VEV55024.1"/>
    </source>
</evidence>
<evidence type="ECO:0000313" key="2">
    <source>
        <dbReference type="EMBL" id="KEG01046.1"/>
    </source>
</evidence>
<dbReference type="OrthoDB" id="377837at2759"/>
<organism evidence="2 4">
    <name type="scientific">Plasmodium vinckei vinckei</name>
    <dbReference type="NCBI Taxonomy" id="54757"/>
    <lineage>
        <taxon>Eukaryota</taxon>
        <taxon>Sar</taxon>
        <taxon>Alveolata</taxon>
        <taxon>Apicomplexa</taxon>
        <taxon>Aconoidasida</taxon>
        <taxon>Haemosporida</taxon>
        <taxon>Plasmodiidae</taxon>
        <taxon>Plasmodium</taxon>
        <taxon>Plasmodium (Vinckeia)</taxon>
    </lineage>
</organism>
<accession>A0A081IBI8</accession>
<reference evidence="3 5" key="2">
    <citation type="submission" date="2019-01" db="EMBL/GenBank/DDBJ databases">
        <authorList>
            <person name="Ramaprasad A."/>
        </authorList>
    </citation>
    <scope>NUCLEOTIDE SEQUENCE [LARGE SCALE GENOMIC DNA]</scope>
</reference>
<reference evidence="2 4" key="1">
    <citation type="submission" date="2013-02" db="EMBL/GenBank/DDBJ databases">
        <title>The Genome Sequence of Plasmodium vinckei vinckei.</title>
        <authorList>
            <consortium name="The Broad Institute Genome Sequencing Platform"/>
            <consortium name="The Broad Institute Genome Sequencing Center for Infectious Disease"/>
            <person name="Neafsey D."/>
            <person name="Cheeseman I."/>
            <person name="Volkman S."/>
            <person name="Adams J."/>
            <person name="Walker B."/>
            <person name="Young S.K."/>
            <person name="Zeng Q."/>
            <person name="Gargeya S."/>
            <person name="Fitzgerald M."/>
            <person name="Haas B."/>
            <person name="Abouelleil A."/>
            <person name="Alvarado L."/>
            <person name="Arachchi H.M."/>
            <person name="Berlin A.M."/>
            <person name="Chapman S.B."/>
            <person name="Dewar J."/>
            <person name="Goldberg J."/>
            <person name="Griggs A."/>
            <person name="Gujja S."/>
            <person name="Hansen M."/>
            <person name="Howarth C."/>
            <person name="Imamovic A."/>
            <person name="Larimer J."/>
            <person name="McCowan C."/>
            <person name="Murphy C."/>
            <person name="Neiman D."/>
            <person name="Pearson M."/>
            <person name="Priest M."/>
            <person name="Roberts A."/>
            <person name="Saif S."/>
            <person name="Shea T."/>
            <person name="Sisk P."/>
            <person name="Sykes S."/>
            <person name="Wortman J."/>
            <person name="Nusbaum C."/>
            <person name="Birren B."/>
        </authorList>
    </citation>
    <scope>NUCLEOTIDE SEQUENCE [LARGE SCALE GENOMIC DNA]</scope>
    <source>
        <strain evidence="4">vinckei</strain>
        <strain evidence="2">Vinckei</strain>
    </source>
</reference>
<dbReference type="GeneID" id="19962285"/>
<dbReference type="RefSeq" id="XP_008625944.1">
    <property type="nucleotide sequence ID" value="XM_008627722.1"/>
</dbReference>
<evidence type="ECO:0000313" key="4">
    <source>
        <dbReference type="Proteomes" id="UP000030681"/>
    </source>
</evidence>
<feature type="compositionally biased region" description="Polar residues" evidence="1">
    <location>
        <begin position="491"/>
        <end position="510"/>
    </location>
</feature>
<evidence type="ECO:0000313" key="5">
    <source>
        <dbReference type="Proteomes" id="UP000290582"/>
    </source>
</evidence>
<dbReference type="Gene3D" id="3.40.50.300">
    <property type="entry name" value="P-loop containing nucleotide triphosphate hydrolases"/>
    <property type="match status" value="1"/>
</dbReference>
<dbReference type="AlphaFoldDB" id="A0A081IBI8"/>
<evidence type="ECO:0008006" key="6">
    <source>
        <dbReference type="Google" id="ProtNLM"/>
    </source>
</evidence>
<sequence>MEKEKAAINFENLKNVCNIFLYKIKESADLTSQEKCEKREQYDEVRNGYETTKWRNNDVKNEKESENLQKPNDNKIVNSMYGKETTCNKPTDEYKENTILFSYVGKKLFLSNNLNVKKEEIIRNCIVVKKDNNLSMIFNKRKNLYAIVIPPNVKKNPKKNSQKNKYSYIYSVYTYCKIRYNTDLRYLIKINFLKSTFKALQICTINFNEHLLSLLLNYTSLQKDDIKDKLKLFNNSNILYFIIVTILESKNDQALVDTAMSVLKKGKKKSSIFHIIKNKSYSNSLKLFNYKHVSSQNKFYTTYYFSNNDESNLSKQRESIYNEEKIKIKNNILLVRQRNEFFQNILSIFSLLNIENKPLLDFYNLENHTRIFIYNCEKLNRNIFINFLKSFQNFYIHFVNLNTLFGLYFSETERNIVNVFKKCHRVLRCVSKNVCLVIDGIDIIAKNDTKNPKENINSSIIDEANRNCNSRLLATLLLCLDSVDNDTSNKYKTTSQNSFEASSDDSTINPQTNQQNCKKGKKKNIPMHNNQDDPSFSFSEFSDNNDFSDNTEKERERKKKGKKKKKMSEHIYFDIKKLEKIYKEKHQELIKKKKNNNLSVIVISDMDLTNFDTSLTRAGRFFHYINYRSFC</sequence>
<dbReference type="KEGG" id="pvv:PVVCY_0401220"/>
<dbReference type="Proteomes" id="UP000290582">
    <property type="component" value="Chromosome PVVCY_04"/>
</dbReference>
<proteinExistence type="predicted"/>
<feature type="region of interest" description="Disordered" evidence="1">
    <location>
        <begin position="53"/>
        <end position="75"/>
    </location>
</feature>
<dbReference type="EMBL" id="KL446953">
    <property type="protein sequence ID" value="KEG01046.1"/>
    <property type="molecule type" value="Genomic_DNA"/>
</dbReference>
<evidence type="ECO:0000256" key="1">
    <source>
        <dbReference type="SAM" id="MobiDB-lite"/>
    </source>
</evidence>
<dbReference type="EMBL" id="LR215060">
    <property type="protein sequence ID" value="VEV55024.1"/>
    <property type="molecule type" value="Genomic_DNA"/>
</dbReference>
<dbReference type="Proteomes" id="UP000030681">
    <property type="component" value="Unassembled WGS sequence"/>
</dbReference>
<name>A0A081IBI8_PLAVN</name>
<feature type="region of interest" description="Disordered" evidence="1">
    <location>
        <begin position="491"/>
        <end position="564"/>
    </location>
</feature>
<feature type="compositionally biased region" description="Basic and acidic residues" evidence="1">
    <location>
        <begin position="53"/>
        <end position="67"/>
    </location>
</feature>
<gene>
    <name evidence="3" type="ORF">PVVCY_0401220</name>
    <name evidence="2" type="ORF">YYE_04079</name>
</gene>